<dbReference type="AlphaFoldDB" id="A0A1F6V7E6"/>
<comment type="caution">
    <text evidence="6">The sequence shown here is derived from an EMBL/GenBank/DDBJ whole genome shotgun (WGS) entry which is preliminary data.</text>
</comment>
<gene>
    <name evidence="6" type="ORF">A2647_03545</name>
</gene>
<dbReference type="Proteomes" id="UP000177370">
    <property type="component" value="Unassembled WGS sequence"/>
</dbReference>
<comment type="subcellular location">
    <subcellularLocation>
        <location evidence="1">Membrane</location>
        <topology evidence="1">Multi-pass membrane protein</topology>
    </subcellularLocation>
</comment>
<feature type="transmembrane region" description="Helical" evidence="5">
    <location>
        <begin position="55"/>
        <end position="75"/>
    </location>
</feature>
<evidence type="ECO:0000256" key="5">
    <source>
        <dbReference type="SAM" id="Phobius"/>
    </source>
</evidence>
<proteinExistence type="predicted"/>
<dbReference type="Pfam" id="PF09685">
    <property type="entry name" value="MamF_MmsF"/>
    <property type="match status" value="1"/>
</dbReference>
<dbReference type="EMBL" id="MFTP01000017">
    <property type="protein sequence ID" value="OGI65573.1"/>
    <property type="molecule type" value="Genomic_DNA"/>
</dbReference>
<reference evidence="6 7" key="1">
    <citation type="journal article" date="2016" name="Nat. Commun.">
        <title>Thousands of microbial genomes shed light on interconnected biogeochemical processes in an aquifer system.</title>
        <authorList>
            <person name="Anantharaman K."/>
            <person name="Brown C.T."/>
            <person name="Hug L.A."/>
            <person name="Sharon I."/>
            <person name="Castelle C.J."/>
            <person name="Probst A.J."/>
            <person name="Thomas B.C."/>
            <person name="Singh A."/>
            <person name="Wilkins M.J."/>
            <person name="Karaoz U."/>
            <person name="Brodie E.L."/>
            <person name="Williams K.H."/>
            <person name="Hubbard S.S."/>
            <person name="Banfield J.F."/>
        </authorList>
    </citation>
    <scope>NUCLEOTIDE SEQUENCE [LARGE SCALE GENOMIC DNA]</scope>
</reference>
<name>A0A1F6V7E6_9BACT</name>
<keyword evidence="4 5" id="KW-0472">Membrane</keyword>
<accession>A0A1F6V7E6</accession>
<evidence type="ECO:0000313" key="7">
    <source>
        <dbReference type="Proteomes" id="UP000177370"/>
    </source>
</evidence>
<dbReference type="InterPro" id="IPR019109">
    <property type="entry name" value="MamF_MmsF"/>
</dbReference>
<protein>
    <recommendedName>
        <fullName evidence="8">DUF4870 domain-containing protein</fullName>
    </recommendedName>
</protein>
<evidence type="ECO:0000313" key="6">
    <source>
        <dbReference type="EMBL" id="OGI65573.1"/>
    </source>
</evidence>
<organism evidence="6 7">
    <name type="scientific">Candidatus Nomurabacteria bacterium RIFCSPHIGHO2_01_FULL_40_24b</name>
    <dbReference type="NCBI Taxonomy" id="1801739"/>
    <lineage>
        <taxon>Bacteria</taxon>
        <taxon>Candidatus Nomuraibacteriota</taxon>
    </lineage>
</organism>
<evidence type="ECO:0000256" key="3">
    <source>
        <dbReference type="ARBA" id="ARBA00022989"/>
    </source>
</evidence>
<feature type="transmembrane region" description="Helical" evidence="5">
    <location>
        <begin position="31"/>
        <end position="49"/>
    </location>
</feature>
<evidence type="ECO:0008006" key="8">
    <source>
        <dbReference type="Google" id="ProtNLM"/>
    </source>
</evidence>
<sequence length="94" mass="10521">MGVLAYLGPLVIIPYMVAEDNPFVKFHIKQGLVLLAFHVILWVLTPMFFPGMWSIVKLINLALTVLSIIGIVNVLQKKERILPVIGGLSSYLKF</sequence>
<keyword evidence="3 5" id="KW-1133">Transmembrane helix</keyword>
<keyword evidence="2 5" id="KW-0812">Transmembrane</keyword>
<evidence type="ECO:0000256" key="2">
    <source>
        <dbReference type="ARBA" id="ARBA00022692"/>
    </source>
</evidence>
<evidence type="ECO:0000256" key="1">
    <source>
        <dbReference type="ARBA" id="ARBA00004141"/>
    </source>
</evidence>
<evidence type="ECO:0000256" key="4">
    <source>
        <dbReference type="ARBA" id="ARBA00023136"/>
    </source>
</evidence>